<keyword evidence="4 6" id="KW-0274">FAD</keyword>
<dbReference type="PANTHER" id="PTHR48083:SF28">
    <property type="entry name" value="ACYL-COA DEHYDROGENASE FAMILY PROTEIN (AFU_ORTHOLOGUE AFUA_6G10880)-RELATED"/>
    <property type="match status" value="1"/>
</dbReference>
<feature type="domain" description="Acyl-CoA dehydrogenase/oxidase N-terminal" evidence="9">
    <location>
        <begin position="35"/>
        <end position="152"/>
    </location>
</feature>
<evidence type="ECO:0000259" key="9">
    <source>
        <dbReference type="Pfam" id="PF02771"/>
    </source>
</evidence>
<dbReference type="Gene3D" id="2.40.110.10">
    <property type="entry name" value="Butyryl-CoA Dehydrogenase, subunit A, domain 2"/>
    <property type="match status" value="1"/>
</dbReference>
<dbReference type="InterPro" id="IPR009100">
    <property type="entry name" value="AcylCoA_DH/oxidase_NM_dom_sf"/>
</dbReference>
<dbReference type="InterPro" id="IPR046373">
    <property type="entry name" value="Acyl-CoA_Oxase/DH_mid-dom_sf"/>
</dbReference>
<keyword evidence="11" id="KW-1185">Reference proteome</keyword>
<evidence type="ECO:0000256" key="1">
    <source>
        <dbReference type="ARBA" id="ARBA00001974"/>
    </source>
</evidence>
<organism evidence="10 11">
    <name type="scientific">Chloropicon roscoffensis</name>
    <dbReference type="NCBI Taxonomy" id="1461544"/>
    <lineage>
        <taxon>Eukaryota</taxon>
        <taxon>Viridiplantae</taxon>
        <taxon>Chlorophyta</taxon>
        <taxon>Chloropicophyceae</taxon>
        <taxon>Chloropicales</taxon>
        <taxon>Chloropicaceae</taxon>
        <taxon>Chloropicon</taxon>
    </lineage>
</organism>
<dbReference type="InterPro" id="IPR037069">
    <property type="entry name" value="AcylCoA_DH/ox_N_sf"/>
</dbReference>
<evidence type="ECO:0000256" key="4">
    <source>
        <dbReference type="ARBA" id="ARBA00022827"/>
    </source>
</evidence>
<dbReference type="GO" id="GO:0005737">
    <property type="term" value="C:cytoplasm"/>
    <property type="evidence" value="ECO:0007669"/>
    <property type="project" value="TreeGrafter"/>
</dbReference>
<dbReference type="InterPro" id="IPR036250">
    <property type="entry name" value="AcylCo_DH-like_C"/>
</dbReference>
<dbReference type="InterPro" id="IPR009075">
    <property type="entry name" value="AcylCo_DH/oxidase_C"/>
</dbReference>
<dbReference type="Gene3D" id="1.20.140.10">
    <property type="entry name" value="Butyryl-CoA Dehydrogenase, subunit A, domain 3"/>
    <property type="match status" value="1"/>
</dbReference>
<name>A0AAX4PE02_9CHLO</name>
<proteinExistence type="inferred from homology"/>
<evidence type="ECO:0000256" key="6">
    <source>
        <dbReference type="RuleBase" id="RU362125"/>
    </source>
</evidence>
<dbReference type="Pfam" id="PF02770">
    <property type="entry name" value="Acyl-CoA_dh_M"/>
    <property type="match status" value="1"/>
</dbReference>
<dbReference type="InterPro" id="IPR050741">
    <property type="entry name" value="Acyl-CoA_dehydrogenase"/>
</dbReference>
<evidence type="ECO:0000256" key="5">
    <source>
        <dbReference type="ARBA" id="ARBA00023002"/>
    </source>
</evidence>
<keyword evidence="3 6" id="KW-0285">Flavoprotein</keyword>
<evidence type="ECO:0000256" key="3">
    <source>
        <dbReference type="ARBA" id="ARBA00022630"/>
    </source>
</evidence>
<dbReference type="SUPFAM" id="SSF47203">
    <property type="entry name" value="Acyl-CoA dehydrogenase C-terminal domain-like"/>
    <property type="match status" value="1"/>
</dbReference>
<evidence type="ECO:0000313" key="10">
    <source>
        <dbReference type="EMBL" id="WZN63934.1"/>
    </source>
</evidence>
<dbReference type="GO" id="GO:0033539">
    <property type="term" value="P:fatty acid beta-oxidation using acyl-CoA dehydrogenase"/>
    <property type="evidence" value="ECO:0007669"/>
    <property type="project" value="TreeGrafter"/>
</dbReference>
<gene>
    <name evidence="10" type="ORF">HKI87_08g54870</name>
</gene>
<dbReference type="FunFam" id="2.40.110.10:FF:000002">
    <property type="entry name" value="Acyl-CoA dehydrogenase fadE12"/>
    <property type="match status" value="1"/>
</dbReference>
<evidence type="ECO:0000256" key="2">
    <source>
        <dbReference type="ARBA" id="ARBA00009347"/>
    </source>
</evidence>
<keyword evidence="5 6" id="KW-0560">Oxidoreductase</keyword>
<evidence type="ECO:0000259" key="7">
    <source>
        <dbReference type="Pfam" id="PF00441"/>
    </source>
</evidence>
<dbReference type="SUPFAM" id="SSF56645">
    <property type="entry name" value="Acyl-CoA dehydrogenase NM domain-like"/>
    <property type="match status" value="1"/>
</dbReference>
<dbReference type="InterPro" id="IPR013786">
    <property type="entry name" value="AcylCoA_DH/ox_N"/>
</dbReference>
<protein>
    <submittedName>
        <fullName evidence="10">Acyl-CoA dehydrogenase/oxidase</fullName>
    </submittedName>
</protein>
<feature type="domain" description="Acyl-CoA dehydrogenase/oxidase C-terminal" evidence="7">
    <location>
        <begin position="261"/>
        <end position="415"/>
    </location>
</feature>
<dbReference type="Gene3D" id="1.10.540.10">
    <property type="entry name" value="Acyl-CoA dehydrogenase/oxidase, N-terminal domain"/>
    <property type="match status" value="1"/>
</dbReference>
<comment type="cofactor">
    <cofactor evidence="1 6">
        <name>FAD</name>
        <dbReference type="ChEBI" id="CHEBI:57692"/>
    </cofactor>
</comment>
<feature type="domain" description="Acyl-CoA oxidase/dehydrogenase middle" evidence="8">
    <location>
        <begin position="157"/>
        <end position="249"/>
    </location>
</feature>
<comment type="similarity">
    <text evidence="2 6">Belongs to the acyl-CoA dehydrogenase family.</text>
</comment>
<reference evidence="10 11" key="1">
    <citation type="submission" date="2024-03" db="EMBL/GenBank/DDBJ databases">
        <title>Complete genome sequence of the green alga Chloropicon roscoffensis RCC1871.</title>
        <authorList>
            <person name="Lemieux C."/>
            <person name="Pombert J.-F."/>
            <person name="Otis C."/>
            <person name="Turmel M."/>
        </authorList>
    </citation>
    <scope>NUCLEOTIDE SEQUENCE [LARGE SCALE GENOMIC DNA]</scope>
    <source>
        <strain evidence="10 11">RCC1871</strain>
    </source>
</reference>
<sequence>MALQGKEDLSDVPYGEPYWYGTAPGGGGSSSPYYTARHEAFRAKVRAFVDNELLPYVHEWDEKGAFPDELHRKAYAAGIYGAAWPAEHGGTPPPGGFDAFHDLILADELARCGCGGVLWSCFQSFGISLPPVLAAGRPELIQKVARPVITGEAVMSLAVSEPYAGSDVANLRTTAVLQGDHFVVNGEKKWITGGCKADFFTVAVRTGGPGFNGVSLLLIESNRKGVSTRRMKTQGWWSSTTAYITFDEVRVPVGNLIGEQNKGFKYIMQNFNHERFVLGAQANRFARVCLEEAIKWARQRKTFNKHHIEHQVIRHKIAEMARRIESTHAWIEQLAYQYQTGSSDSKSLGSAIALMKVHATKNFEFCAREASQILGGSSYVREGKGQMIERLYREVRVSAIGGGSEEVLIDMAVRQAKL</sequence>
<accession>A0AAX4PE02</accession>
<evidence type="ECO:0000313" key="11">
    <source>
        <dbReference type="Proteomes" id="UP001472866"/>
    </source>
</evidence>
<dbReference type="Proteomes" id="UP001472866">
    <property type="component" value="Chromosome 08"/>
</dbReference>
<dbReference type="Pfam" id="PF00441">
    <property type="entry name" value="Acyl-CoA_dh_1"/>
    <property type="match status" value="1"/>
</dbReference>
<dbReference type="InterPro" id="IPR006091">
    <property type="entry name" value="Acyl-CoA_Oxase/DH_mid-dom"/>
</dbReference>
<evidence type="ECO:0000259" key="8">
    <source>
        <dbReference type="Pfam" id="PF02770"/>
    </source>
</evidence>
<dbReference type="GO" id="GO:0050660">
    <property type="term" value="F:flavin adenine dinucleotide binding"/>
    <property type="evidence" value="ECO:0007669"/>
    <property type="project" value="InterPro"/>
</dbReference>
<dbReference type="GO" id="GO:0003995">
    <property type="term" value="F:acyl-CoA dehydrogenase activity"/>
    <property type="evidence" value="ECO:0007669"/>
    <property type="project" value="TreeGrafter"/>
</dbReference>
<dbReference type="Pfam" id="PF02771">
    <property type="entry name" value="Acyl-CoA_dh_N"/>
    <property type="match status" value="1"/>
</dbReference>
<dbReference type="AlphaFoldDB" id="A0AAX4PE02"/>
<dbReference type="EMBL" id="CP151508">
    <property type="protein sequence ID" value="WZN63934.1"/>
    <property type="molecule type" value="Genomic_DNA"/>
</dbReference>
<dbReference type="PANTHER" id="PTHR48083">
    <property type="entry name" value="MEDIUM-CHAIN SPECIFIC ACYL-COA DEHYDROGENASE, MITOCHONDRIAL-RELATED"/>
    <property type="match status" value="1"/>
</dbReference>